<dbReference type="RefSeq" id="WP_005873081.1">
    <property type="nucleotide sequence ID" value="NZ_ACYG01000031.1"/>
</dbReference>
<dbReference type="eggNOG" id="COG1040">
    <property type="taxonomic scope" value="Bacteria"/>
</dbReference>
<evidence type="ECO:0000256" key="1">
    <source>
        <dbReference type="SAM" id="SignalP"/>
    </source>
</evidence>
<dbReference type="Gene3D" id="3.40.50.2020">
    <property type="match status" value="1"/>
</dbReference>
<dbReference type="InterPro" id="IPR029057">
    <property type="entry name" value="PRTase-like"/>
</dbReference>
<feature type="chain" id="PRO_5002991399" evidence="1">
    <location>
        <begin position="20"/>
        <end position="205"/>
    </location>
</feature>
<dbReference type="AlphaFoldDB" id="C8PKZ4"/>
<evidence type="ECO:0000313" key="2">
    <source>
        <dbReference type="EMBL" id="EEV16409.1"/>
    </source>
</evidence>
<dbReference type="SUPFAM" id="SSF53271">
    <property type="entry name" value="PRTase-like"/>
    <property type="match status" value="1"/>
</dbReference>
<feature type="signal peptide" evidence="1">
    <location>
        <begin position="1"/>
        <end position="19"/>
    </location>
</feature>
<evidence type="ECO:0000313" key="3">
    <source>
        <dbReference type="Proteomes" id="UP000005709"/>
    </source>
</evidence>
<dbReference type="Proteomes" id="UP000005709">
    <property type="component" value="Unassembled WGS sequence"/>
</dbReference>
<accession>C8PKZ4</accession>
<name>C8PKZ4_9BACT</name>
<protein>
    <submittedName>
        <fullName evidence="2">Transformation system family protein</fullName>
    </submittedName>
</protein>
<dbReference type="EMBL" id="ACYG01000031">
    <property type="protein sequence ID" value="EEV16409.1"/>
    <property type="molecule type" value="Genomic_DNA"/>
</dbReference>
<reference evidence="2 3" key="1">
    <citation type="submission" date="2009-07" db="EMBL/GenBank/DDBJ databases">
        <authorList>
            <person name="Madupu R."/>
            <person name="Sebastian Y."/>
            <person name="Durkin A.S."/>
            <person name="Torralba M."/>
            <person name="Methe B."/>
            <person name="Sutton G.G."/>
            <person name="Strausberg R.L."/>
            <person name="Nelson K.E."/>
        </authorList>
    </citation>
    <scope>NUCLEOTIDE SEQUENCE [LARGE SCALE GENOMIC DNA]</scope>
    <source>
        <strain evidence="2 3">RM3268</strain>
    </source>
</reference>
<dbReference type="InterPro" id="IPR000836">
    <property type="entry name" value="PRTase_dom"/>
</dbReference>
<keyword evidence="3" id="KW-1185">Reference proteome</keyword>
<proteinExistence type="predicted"/>
<dbReference type="OrthoDB" id="5342812at2"/>
<dbReference type="STRING" id="824.CGRAC_1660"/>
<gene>
    <name evidence="2" type="ORF">CAMGR0001_2784</name>
</gene>
<dbReference type="CDD" id="cd06223">
    <property type="entry name" value="PRTases_typeI"/>
    <property type="match status" value="1"/>
</dbReference>
<organism evidence="2 3">
    <name type="scientific">Campylobacter gracilis RM3268</name>
    <dbReference type="NCBI Taxonomy" id="553220"/>
    <lineage>
        <taxon>Bacteria</taxon>
        <taxon>Pseudomonadati</taxon>
        <taxon>Campylobacterota</taxon>
        <taxon>Epsilonproteobacteria</taxon>
        <taxon>Campylobacterales</taxon>
        <taxon>Campylobacteraceae</taxon>
        <taxon>Campylobacter</taxon>
    </lineage>
</organism>
<keyword evidence="1" id="KW-0732">Signal</keyword>
<comment type="caution">
    <text evidence="2">The sequence shown here is derived from an EMBL/GenBank/DDBJ whole genome shotgun (WGS) entry which is preliminary data.</text>
</comment>
<sequence length="205" mass="22955">MRCVNCGAFSLRTICAACAANLAECRLSMRQVEGFSVFYYYGYSEIRELILSKHHEYGAAVLARIASLSLAKFPLHLQREISANPQNYEAFKTGGIFKFNAVPLDDDARSGYSHTAILARALKSELIEPKFRCLRAQNRVKYTGQSLEFRLKHKRNFKILTPPQFPVILVDDIITSGLSMLQARETLIDGGFMPVCGLVLANAKE</sequence>